<feature type="domain" description="Peptidase S1" evidence="12">
    <location>
        <begin position="27"/>
        <end position="268"/>
    </location>
</feature>
<sequence length="280" mass="30542">MWSKLLILAAVVLGLALAQNGGKCDKIVGGKLALPYSWPWQVVWCTEEGGKCSLECGGTVIGAYWVMTAGHCVYGSTDQPGSFRVKTGVYNEAKNNEPGEVIHQVKSIHLHPKYNPDPDPQWDISLIELVQDITFGLHVQPICLPQTGTDTTFITQPNTAWGTGWGTTAEDGNISRKLRQVNVPFVNYTKCKQEYGKEINQQVMVCAGVQGKDTCQGDSGGPLQQQNKNGFWFQYGITSWGEGCAEAGYPGVYSRTATYCDFIANVTAGAVQCQDPRTYS</sequence>
<dbReference type="Proteomes" id="UP000887540">
    <property type="component" value="Unplaced"/>
</dbReference>
<keyword evidence="7" id="KW-1015">Disulfide bond</keyword>
<dbReference type="InterPro" id="IPR043504">
    <property type="entry name" value="Peptidase_S1_PA_chymotrypsin"/>
</dbReference>
<dbReference type="InterPro" id="IPR001254">
    <property type="entry name" value="Trypsin_dom"/>
</dbReference>
<evidence type="ECO:0000313" key="13">
    <source>
        <dbReference type="Proteomes" id="UP000887540"/>
    </source>
</evidence>
<dbReference type="Pfam" id="PF00089">
    <property type="entry name" value="Trypsin"/>
    <property type="match status" value="1"/>
</dbReference>
<feature type="chain" id="PRO_5036735479" description="limulus clotting factor C" evidence="11">
    <location>
        <begin position="19"/>
        <end position="280"/>
    </location>
</feature>
<keyword evidence="1" id="KW-0768">Sushi</keyword>
<evidence type="ECO:0000256" key="4">
    <source>
        <dbReference type="ARBA" id="ARBA00022801"/>
    </source>
</evidence>
<dbReference type="FunFam" id="2.40.10.10:FF:000120">
    <property type="entry name" value="Putative serine protease"/>
    <property type="match status" value="1"/>
</dbReference>
<dbReference type="WBParaSite" id="ACRNAN_scaffold1408.g28001.t1">
    <property type="protein sequence ID" value="ACRNAN_scaffold1408.g28001.t1"/>
    <property type="gene ID" value="ACRNAN_scaffold1408.g28001"/>
</dbReference>
<keyword evidence="5" id="KW-0353">Hemolymph clotting</keyword>
<dbReference type="PROSITE" id="PS00134">
    <property type="entry name" value="TRYPSIN_HIS"/>
    <property type="match status" value="1"/>
</dbReference>
<dbReference type="SUPFAM" id="SSF50494">
    <property type="entry name" value="Trypsin-like serine proteases"/>
    <property type="match status" value="1"/>
</dbReference>
<evidence type="ECO:0000256" key="8">
    <source>
        <dbReference type="ARBA" id="ARBA00052079"/>
    </source>
</evidence>
<keyword evidence="13" id="KW-1185">Reference proteome</keyword>
<keyword evidence="6 10" id="KW-0720">Serine protease</keyword>
<keyword evidence="4 10" id="KW-0378">Hydrolase</keyword>
<dbReference type="InterPro" id="IPR009003">
    <property type="entry name" value="Peptidase_S1_PA"/>
</dbReference>
<name>A0A914CU81_9BILA</name>
<keyword evidence="3 11" id="KW-0732">Signal</keyword>
<evidence type="ECO:0000256" key="9">
    <source>
        <dbReference type="ARBA" id="ARBA00066707"/>
    </source>
</evidence>
<dbReference type="PROSITE" id="PS00135">
    <property type="entry name" value="TRYPSIN_SER"/>
    <property type="match status" value="1"/>
</dbReference>
<reference evidence="14" key="1">
    <citation type="submission" date="2022-11" db="UniProtKB">
        <authorList>
            <consortium name="WormBaseParasite"/>
        </authorList>
    </citation>
    <scope>IDENTIFICATION</scope>
</reference>
<keyword evidence="2 10" id="KW-0645">Protease</keyword>
<dbReference type="Gene3D" id="2.40.10.10">
    <property type="entry name" value="Trypsin-like serine proteases"/>
    <property type="match status" value="1"/>
</dbReference>
<dbReference type="PANTHER" id="PTHR24252:SF7">
    <property type="entry name" value="HYALIN"/>
    <property type="match status" value="1"/>
</dbReference>
<proteinExistence type="predicted"/>
<dbReference type="PROSITE" id="PS50240">
    <property type="entry name" value="TRYPSIN_DOM"/>
    <property type="match status" value="1"/>
</dbReference>
<dbReference type="InterPro" id="IPR001314">
    <property type="entry name" value="Peptidase_S1A"/>
</dbReference>
<dbReference type="PRINTS" id="PR00722">
    <property type="entry name" value="CHYMOTRYPSIN"/>
</dbReference>
<comment type="catalytic activity">
    <reaction evidence="8">
        <text>Selective cleavage of 103-Arg-|-Ser-104 and 124-Ile-|-Ile-125 bonds in Limulus clotting factor B to form activated factor B. Cleavage of -Pro-Arg-|-Xaa- bonds in synthetic substrates.</text>
        <dbReference type="EC" id="3.4.21.84"/>
    </reaction>
</comment>
<dbReference type="GO" id="GO:0006508">
    <property type="term" value="P:proteolysis"/>
    <property type="evidence" value="ECO:0007669"/>
    <property type="project" value="UniProtKB-KW"/>
</dbReference>
<dbReference type="InterPro" id="IPR018114">
    <property type="entry name" value="TRYPSIN_HIS"/>
</dbReference>
<organism evidence="13 14">
    <name type="scientific">Acrobeloides nanus</name>
    <dbReference type="NCBI Taxonomy" id="290746"/>
    <lineage>
        <taxon>Eukaryota</taxon>
        <taxon>Metazoa</taxon>
        <taxon>Ecdysozoa</taxon>
        <taxon>Nematoda</taxon>
        <taxon>Chromadorea</taxon>
        <taxon>Rhabditida</taxon>
        <taxon>Tylenchina</taxon>
        <taxon>Cephalobomorpha</taxon>
        <taxon>Cephaloboidea</taxon>
        <taxon>Cephalobidae</taxon>
        <taxon>Acrobeloides</taxon>
    </lineage>
</organism>
<evidence type="ECO:0000313" key="14">
    <source>
        <dbReference type="WBParaSite" id="ACRNAN_scaffold1408.g28001.t1"/>
    </source>
</evidence>
<dbReference type="GO" id="GO:0004252">
    <property type="term" value="F:serine-type endopeptidase activity"/>
    <property type="evidence" value="ECO:0007669"/>
    <property type="project" value="InterPro"/>
</dbReference>
<evidence type="ECO:0000256" key="11">
    <source>
        <dbReference type="SAM" id="SignalP"/>
    </source>
</evidence>
<evidence type="ECO:0000259" key="12">
    <source>
        <dbReference type="PROSITE" id="PS50240"/>
    </source>
</evidence>
<dbReference type="SMART" id="SM00020">
    <property type="entry name" value="Tryp_SPc"/>
    <property type="match status" value="1"/>
</dbReference>
<evidence type="ECO:0000256" key="6">
    <source>
        <dbReference type="ARBA" id="ARBA00022825"/>
    </source>
</evidence>
<dbReference type="CDD" id="cd00190">
    <property type="entry name" value="Tryp_SPc"/>
    <property type="match status" value="1"/>
</dbReference>
<dbReference type="GO" id="GO:0042381">
    <property type="term" value="P:hemolymph coagulation"/>
    <property type="evidence" value="ECO:0007669"/>
    <property type="project" value="UniProtKB-KW"/>
</dbReference>
<feature type="signal peptide" evidence="11">
    <location>
        <begin position="1"/>
        <end position="18"/>
    </location>
</feature>
<evidence type="ECO:0000256" key="3">
    <source>
        <dbReference type="ARBA" id="ARBA00022729"/>
    </source>
</evidence>
<evidence type="ECO:0000256" key="7">
    <source>
        <dbReference type="ARBA" id="ARBA00023157"/>
    </source>
</evidence>
<evidence type="ECO:0000256" key="10">
    <source>
        <dbReference type="RuleBase" id="RU363034"/>
    </source>
</evidence>
<dbReference type="PANTHER" id="PTHR24252">
    <property type="entry name" value="ACROSIN-RELATED"/>
    <property type="match status" value="1"/>
</dbReference>
<dbReference type="InterPro" id="IPR033116">
    <property type="entry name" value="TRYPSIN_SER"/>
</dbReference>
<dbReference type="EC" id="3.4.21.84" evidence="9"/>
<protein>
    <recommendedName>
        <fullName evidence="9">limulus clotting factor C</fullName>
        <ecNumber evidence="9">3.4.21.84</ecNumber>
    </recommendedName>
</protein>
<evidence type="ECO:0000256" key="2">
    <source>
        <dbReference type="ARBA" id="ARBA00022670"/>
    </source>
</evidence>
<evidence type="ECO:0000256" key="1">
    <source>
        <dbReference type="ARBA" id="ARBA00022659"/>
    </source>
</evidence>
<evidence type="ECO:0000256" key="5">
    <source>
        <dbReference type="ARBA" id="ARBA00022820"/>
    </source>
</evidence>
<dbReference type="AlphaFoldDB" id="A0A914CU81"/>
<accession>A0A914CU81</accession>